<evidence type="ECO:0000256" key="5">
    <source>
        <dbReference type="ARBA" id="ARBA00022962"/>
    </source>
</evidence>
<comment type="pathway">
    <text evidence="1 7">Cofactor biosynthesis; adenosylcobalamin biosynthesis.</text>
</comment>
<dbReference type="InterPro" id="IPR027417">
    <property type="entry name" value="P-loop_NTPase"/>
</dbReference>
<feature type="active site" description="Nucleophile" evidence="7">
    <location>
        <position position="339"/>
    </location>
</feature>
<dbReference type="Pfam" id="PF07685">
    <property type="entry name" value="GATase_3"/>
    <property type="match status" value="1"/>
</dbReference>
<name>A0ABU0YR02_9PROT</name>
<dbReference type="SUPFAM" id="SSF52540">
    <property type="entry name" value="P-loop containing nucleoside triphosphate hydrolases"/>
    <property type="match status" value="1"/>
</dbReference>
<comment type="function">
    <text evidence="6 7">Catalyzes amidations at positions B, D, E, and G on adenosylcobyrinic A,C-diamide. NH(2) groups are provided by glutamine, and one molecule of ATP is hydrogenolyzed for each amidation.</text>
</comment>
<dbReference type="InterPro" id="IPR047045">
    <property type="entry name" value="CobQ_N"/>
</dbReference>
<dbReference type="InterPro" id="IPR011698">
    <property type="entry name" value="GATase_3"/>
</dbReference>
<dbReference type="NCBIfam" id="NF001989">
    <property type="entry name" value="PRK00784.1"/>
    <property type="match status" value="1"/>
</dbReference>
<dbReference type="Gene3D" id="3.40.50.300">
    <property type="entry name" value="P-loop containing nucleotide triphosphate hydrolases"/>
    <property type="match status" value="1"/>
</dbReference>
<comment type="caution">
    <text evidence="10">The sequence shown here is derived from an EMBL/GenBank/DDBJ whole genome shotgun (WGS) entry which is preliminary data.</text>
</comment>
<dbReference type="Pfam" id="PF01656">
    <property type="entry name" value="CbiA"/>
    <property type="match status" value="1"/>
</dbReference>
<gene>
    <name evidence="7" type="primary">cobQ</name>
    <name evidence="10" type="ORF">Q8A70_20875</name>
</gene>
<dbReference type="HAMAP" id="MF_00028">
    <property type="entry name" value="CobQ"/>
    <property type="match status" value="1"/>
</dbReference>
<feature type="domain" description="CobQ/CobB/MinD/ParA nucleotide binding" evidence="8">
    <location>
        <begin position="7"/>
        <end position="239"/>
    </location>
</feature>
<feature type="domain" description="CobB/CobQ-like glutamine amidotransferase" evidence="9">
    <location>
        <begin position="259"/>
        <end position="443"/>
    </location>
</feature>
<organism evidence="10 11">
    <name type="scientific">Dongia sedimenti</name>
    <dbReference type="NCBI Taxonomy" id="3064282"/>
    <lineage>
        <taxon>Bacteria</taxon>
        <taxon>Pseudomonadati</taxon>
        <taxon>Pseudomonadota</taxon>
        <taxon>Alphaproteobacteria</taxon>
        <taxon>Rhodospirillales</taxon>
        <taxon>Dongiaceae</taxon>
        <taxon>Dongia</taxon>
    </lineage>
</organism>
<evidence type="ECO:0000259" key="9">
    <source>
        <dbReference type="Pfam" id="PF07685"/>
    </source>
</evidence>
<keyword evidence="11" id="KW-1185">Reference proteome</keyword>
<comment type="similarity">
    <text evidence="2 7">Belongs to the CobB/CobQ family. CobQ subfamily.</text>
</comment>
<evidence type="ECO:0000256" key="6">
    <source>
        <dbReference type="ARBA" id="ARBA00025166"/>
    </source>
</evidence>
<protein>
    <recommendedName>
        <fullName evidence="3 7">Cobyric acid synthase</fullName>
    </recommendedName>
</protein>
<evidence type="ECO:0000256" key="1">
    <source>
        <dbReference type="ARBA" id="ARBA00004953"/>
    </source>
</evidence>
<dbReference type="PANTHER" id="PTHR21343">
    <property type="entry name" value="DETHIOBIOTIN SYNTHETASE"/>
    <property type="match status" value="1"/>
</dbReference>
<evidence type="ECO:0000256" key="7">
    <source>
        <dbReference type="HAMAP-Rule" id="MF_00028"/>
    </source>
</evidence>
<evidence type="ECO:0000256" key="3">
    <source>
        <dbReference type="ARBA" id="ARBA00019833"/>
    </source>
</evidence>
<dbReference type="InterPro" id="IPR004459">
    <property type="entry name" value="CobQ_synth"/>
</dbReference>
<dbReference type="InterPro" id="IPR002586">
    <property type="entry name" value="CobQ/CobB/MinD/ParA_Nub-bd_dom"/>
</dbReference>
<keyword evidence="5 7" id="KW-0315">Glutamine amidotransferase</keyword>
<proteinExistence type="inferred from homology"/>
<evidence type="ECO:0000259" key="8">
    <source>
        <dbReference type="Pfam" id="PF01656"/>
    </source>
</evidence>
<dbReference type="SUPFAM" id="SSF52317">
    <property type="entry name" value="Class I glutamine amidotransferase-like"/>
    <property type="match status" value="1"/>
</dbReference>
<dbReference type="Gene3D" id="3.40.50.880">
    <property type="match status" value="1"/>
</dbReference>
<accession>A0ABU0YR02</accession>
<dbReference type="Proteomes" id="UP001230156">
    <property type="component" value="Unassembled WGS sequence"/>
</dbReference>
<dbReference type="CDD" id="cd05389">
    <property type="entry name" value="CobQ_N"/>
    <property type="match status" value="1"/>
</dbReference>
<evidence type="ECO:0000256" key="2">
    <source>
        <dbReference type="ARBA" id="ARBA00006205"/>
    </source>
</evidence>
<evidence type="ECO:0000313" key="11">
    <source>
        <dbReference type="Proteomes" id="UP001230156"/>
    </source>
</evidence>
<reference evidence="11" key="1">
    <citation type="submission" date="2023-08" db="EMBL/GenBank/DDBJ databases">
        <title>Rhodospirillaceae gen. nov., a novel taxon isolated from the Yangtze River Yuezi River estuary sludge.</title>
        <authorList>
            <person name="Ruan L."/>
        </authorList>
    </citation>
    <scope>NUCLEOTIDE SEQUENCE [LARGE SCALE GENOMIC DNA]</scope>
    <source>
        <strain evidence="11">R-7</strain>
    </source>
</reference>
<dbReference type="EMBL" id="JAUYVI010000006">
    <property type="protein sequence ID" value="MDQ7250157.1"/>
    <property type="molecule type" value="Genomic_DNA"/>
</dbReference>
<dbReference type="RefSeq" id="WP_379959044.1">
    <property type="nucleotide sequence ID" value="NZ_JAUYVI010000006.1"/>
</dbReference>
<dbReference type="PANTHER" id="PTHR21343:SF1">
    <property type="entry name" value="COBYRIC ACID SYNTHASE"/>
    <property type="match status" value="1"/>
</dbReference>
<evidence type="ECO:0000313" key="10">
    <source>
        <dbReference type="EMBL" id="MDQ7250157.1"/>
    </source>
</evidence>
<evidence type="ECO:0000256" key="4">
    <source>
        <dbReference type="ARBA" id="ARBA00022573"/>
    </source>
</evidence>
<feature type="active site" evidence="7">
    <location>
        <position position="436"/>
    </location>
</feature>
<dbReference type="CDD" id="cd01750">
    <property type="entry name" value="GATase1_CobQ"/>
    <property type="match status" value="1"/>
</dbReference>
<dbReference type="InterPro" id="IPR033949">
    <property type="entry name" value="CobQ_GATase1"/>
</dbReference>
<dbReference type="NCBIfam" id="TIGR00313">
    <property type="entry name" value="cobQ"/>
    <property type="match status" value="1"/>
</dbReference>
<sequence>MAQPAAIMFQGTGSDVGKSLIVAGLCRAFARKGLKVRPFKPQNMSNNAAVTADGGEIGRAQALQARACGVPPSRHMNPVLLKPQSETGAQVIVQGEIFGNAKAADYHRLKPQLLAKVLESYRLLRAEADLVLVEGAGSPAEVNLRQGDIANMGFALAAAIPVVLVGDIDRGGVIASLVGTKALLAPQEAARVKGFLINKFRGDLALFADGVKAIAEKTGFDPLGVVPWFDAARDLPAEDAVALDGTHQGYGARADAAIKVVVPQLPRISNFDDLDPLRAEPGVSVEFVTPERALPGDADLIVLPGSKATIVDLIAFRQAGWDIDLKAHIRRGGKVLGLCGGYQMLGLRVADPQNIEGPIGELPGLGLLNVKTTLTPKKTLVEVQGTDRATGAAVKGYEMHIGATAGADCDRPMLDLGGRPDGATSADGRVMGCYLHGIFASDDFRRAFLKTLKPDFASDLSFESRVDATLDALADHLERHVAVDRILEIANAR</sequence>
<dbReference type="InterPro" id="IPR029062">
    <property type="entry name" value="Class_I_gatase-like"/>
</dbReference>
<keyword evidence="4 7" id="KW-0169">Cobalamin biosynthesis</keyword>
<dbReference type="PROSITE" id="PS51274">
    <property type="entry name" value="GATASE_COBBQ"/>
    <property type="match status" value="1"/>
</dbReference>